<feature type="domain" description="Mce/MlaD" evidence="2">
    <location>
        <begin position="41"/>
        <end position="142"/>
    </location>
</feature>
<keyword evidence="4" id="KW-1185">Reference proteome</keyword>
<sequence>MNSNNTTYLKVGIFVLATFFVFVGFLVSFTASSLFQRSLKLETYFDESVQGLDIGSPVKHRGVKVGSVEAITFVQNEYANKLKSADSEVYGRYVLIKMSVPEFIKGAEADGIRLTVERMIQSGLRVRLASQGLTGTAYLEVDYLNPEKNPPLPITWEPNRIYIPSAPSTISRFTASVDKFFDKLEKADVSQILKGIDDLIQNLNQTVTQAKLADLSREGTGLLSDLRKTNQEVKNIIAQPELQNSPKKLDQTITQLQTTIKRLDSLLASNQGDISTTIENLRIASEDLKEVTANAKKYPSQFLFGEAPNKSKLWK</sequence>
<organism evidence="3 4">
    <name type="scientific">Leptospira ryugenii</name>
    <dbReference type="NCBI Taxonomy" id="1917863"/>
    <lineage>
        <taxon>Bacteria</taxon>
        <taxon>Pseudomonadati</taxon>
        <taxon>Spirochaetota</taxon>
        <taxon>Spirochaetia</taxon>
        <taxon>Leptospirales</taxon>
        <taxon>Leptospiraceae</taxon>
        <taxon>Leptospira</taxon>
    </lineage>
</organism>
<accession>A0A2P2E132</accession>
<keyword evidence="1" id="KW-0472">Membrane</keyword>
<evidence type="ECO:0000256" key="1">
    <source>
        <dbReference type="SAM" id="Phobius"/>
    </source>
</evidence>
<dbReference type="EMBL" id="BFBB01000005">
    <property type="protein sequence ID" value="GBF50598.1"/>
    <property type="molecule type" value="Genomic_DNA"/>
</dbReference>
<evidence type="ECO:0000313" key="4">
    <source>
        <dbReference type="Proteomes" id="UP000245133"/>
    </source>
</evidence>
<dbReference type="PANTHER" id="PTHR36698:SF2">
    <property type="entry name" value="MCE_MLAD DOMAIN-CONTAINING PROTEIN"/>
    <property type="match status" value="1"/>
</dbReference>
<comment type="caution">
    <text evidence="3">The sequence shown here is derived from an EMBL/GenBank/DDBJ whole genome shotgun (WGS) entry which is preliminary data.</text>
</comment>
<reference evidence="3 4" key="1">
    <citation type="submission" date="2018-02" db="EMBL/GenBank/DDBJ databases">
        <title>Novel Leptospira species isolated from soil and water in Japan.</title>
        <authorList>
            <person name="Nakao R."/>
            <person name="Masuzawa T."/>
        </authorList>
    </citation>
    <scope>NUCLEOTIDE SEQUENCE [LARGE SCALE GENOMIC DNA]</scope>
    <source>
        <strain evidence="3 4">YH101</strain>
    </source>
</reference>
<dbReference type="RefSeq" id="WP_108976509.1">
    <property type="nucleotide sequence ID" value="NZ_BFBB01000005.1"/>
</dbReference>
<protein>
    <submittedName>
        <fullName evidence="3">ABC transporter substrate-binding protein</fullName>
    </submittedName>
</protein>
<dbReference type="AlphaFoldDB" id="A0A2P2E132"/>
<evidence type="ECO:0000313" key="3">
    <source>
        <dbReference type="EMBL" id="GBF50598.1"/>
    </source>
</evidence>
<dbReference type="InterPro" id="IPR003399">
    <property type="entry name" value="Mce/MlaD"/>
</dbReference>
<gene>
    <name evidence="3" type="ORF">LPTSP4_21240</name>
</gene>
<feature type="transmembrane region" description="Helical" evidence="1">
    <location>
        <begin position="12"/>
        <end position="35"/>
    </location>
</feature>
<dbReference type="PANTHER" id="PTHR36698">
    <property type="entry name" value="BLL5892 PROTEIN"/>
    <property type="match status" value="1"/>
</dbReference>
<keyword evidence="1" id="KW-0812">Transmembrane</keyword>
<keyword evidence="1" id="KW-1133">Transmembrane helix</keyword>
<name>A0A2P2E132_9LEPT</name>
<dbReference type="Proteomes" id="UP000245133">
    <property type="component" value="Unassembled WGS sequence"/>
</dbReference>
<proteinExistence type="predicted"/>
<evidence type="ECO:0000259" key="2">
    <source>
        <dbReference type="Pfam" id="PF02470"/>
    </source>
</evidence>
<dbReference type="Pfam" id="PF02470">
    <property type="entry name" value="MlaD"/>
    <property type="match status" value="1"/>
</dbReference>
<dbReference type="OrthoDB" id="9806984at2"/>